<keyword evidence="3 7" id="KW-0378">Hydrolase</keyword>
<dbReference type="Pfam" id="PF19127">
    <property type="entry name" value="Choline_bind_3"/>
    <property type="match status" value="2"/>
</dbReference>
<name>A0A6N2S2S1_9FIRM</name>
<dbReference type="GO" id="GO:0016020">
    <property type="term" value="C:membrane"/>
    <property type="evidence" value="ECO:0007669"/>
    <property type="project" value="TreeGrafter"/>
</dbReference>
<dbReference type="EMBL" id="CACRTG010000002">
    <property type="protein sequence ID" value="VYS85830.1"/>
    <property type="molecule type" value="Genomic_DNA"/>
</dbReference>
<feature type="domain" description="NodB homology" evidence="6">
    <location>
        <begin position="278"/>
        <end position="451"/>
    </location>
</feature>
<protein>
    <submittedName>
        <fullName evidence="7">Peptidoglycan-N-acetylmuramic acid deacetylase PdaC</fullName>
        <ecNumber evidence="7">3.5.1.-</ecNumber>
    </submittedName>
</protein>
<dbReference type="GO" id="GO:0016810">
    <property type="term" value="F:hydrolase activity, acting on carbon-nitrogen (but not peptide) bonds"/>
    <property type="evidence" value="ECO:0007669"/>
    <property type="project" value="InterPro"/>
</dbReference>
<evidence type="ECO:0000256" key="4">
    <source>
        <dbReference type="PROSITE-ProRule" id="PRU00591"/>
    </source>
</evidence>
<dbReference type="GO" id="GO:0005975">
    <property type="term" value="P:carbohydrate metabolic process"/>
    <property type="evidence" value="ECO:0007669"/>
    <property type="project" value="InterPro"/>
</dbReference>
<dbReference type="InterPro" id="IPR011330">
    <property type="entry name" value="Glyco_hydro/deAcase_b/a-brl"/>
</dbReference>
<dbReference type="PANTHER" id="PTHR10587">
    <property type="entry name" value="GLYCOSYL TRANSFERASE-RELATED"/>
    <property type="match status" value="1"/>
</dbReference>
<evidence type="ECO:0000256" key="5">
    <source>
        <dbReference type="SAM" id="Phobius"/>
    </source>
</evidence>
<dbReference type="Gene3D" id="3.20.20.370">
    <property type="entry name" value="Glycoside hydrolase/deacetylase"/>
    <property type="match status" value="1"/>
</dbReference>
<sequence>MFRVRKGIRYRRRRKKIAVGIVLVTILLILLGGLIFRIAKRTIPEVILKVKNVSILQDEEIPQIQAAASCKDEKYSEKELEKGYTVKDFVKDLNAGKGYRLTYEIDQTKEGEYPITISFEKDLKKKIDKKWRKKLKVQVKNGTCQVKNKYGTWEDKKFKKWDGTYAASEFVLSKEKTYYIDETGEMVTGWKDIDNFRYFFDETGEMSTGWKETKEGTYYFQEDGKMSVGWQKIGEDTYYFDKEGKMLTGKQRVFQLDCVFGEDGKLQSKASKVDPEKPMVALTFDDGPGKYTDSLLDKLEEYGARATFFMVGTNAAKYPDTIKRMEEIGCEIGNHTTNHKNLVKLDDASVKEEIQSTDAAIAAAVGHGASLLRPPFGSYNDKVKSLAGKPVIMWSLDTLDWKKKDAALIRDYVLETVSDGDVILLHDIHDFSVNAAFELIPKLIEQGYQLVTVSELAEARGISLENGVRYSQFYKQ</sequence>
<dbReference type="PROSITE" id="PS51677">
    <property type="entry name" value="NODB"/>
    <property type="match status" value="1"/>
</dbReference>
<accession>A0A6N2S2S1</accession>
<keyword evidence="5" id="KW-1133">Transmembrane helix</keyword>
<evidence type="ECO:0000256" key="2">
    <source>
        <dbReference type="ARBA" id="ARBA00022737"/>
    </source>
</evidence>
<dbReference type="PANTHER" id="PTHR10587:SF133">
    <property type="entry name" value="CHITIN DEACETYLASE 1-RELATED"/>
    <property type="match status" value="1"/>
</dbReference>
<dbReference type="InterPro" id="IPR018337">
    <property type="entry name" value="Cell_wall/Cho-bd_repeat"/>
</dbReference>
<dbReference type="Pfam" id="PF01522">
    <property type="entry name" value="Polysacc_deac_1"/>
    <property type="match status" value="1"/>
</dbReference>
<reference evidence="7" key="1">
    <citation type="submission" date="2019-11" db="EMBL/GenBank/DDBJ databases">
        <authorList>
            <person name="Feng L."/>
        </authorList>
    </citation>
    <scope>NUCLEOTIDE SEQUENCE</scope>
    <source>
        <strain evidence="7">CnexileLFYP112</strain>
    </source>
</reference>
<feature type="repeat" description="Cell wall-binding" evidence="4">
    <location>
        <begin position="227"/>
        <end position="246"/>
    </location>
</feature>
<evidence type="ECO:0000256" key="3">
    <source>
        <dbReference type="ARBA" id="ARBA00022801"/>
    </source>
</evidence>
<evidence type="ECO:0000256" key="1">
    <source>
        <dbReference type="ARBA" id="ARBA00022723"/>
    </source>
</evidence>
<dbReference type="InterPro" id="IPR050248">
    <property type="entry name" value="Polysacc_deacetylase_ArnD"/>
</dbReference>
<keyword evidence="5" id="KW-0472">Membrane</keyword>
<proteinExistence type="predicted"/>
<dbReference type="CDD" id="cd10954">
    <property type="entry name" value="CE4_CtAXE_like"/>
    <property type="match status" value="1"/>
</dbReference>
<keyword evidence="1" id="KW-0479">Metal-binding</keyword>
<evidence type="ECO:0000313" key="7">
    <source>
        <dbReference type="EMBL" id="VYS85830.1"/>
    </source>
</evidence>
<dbReference type="InterPro" id="IPR002509">
    <property type="entry name" value="NODB_dom"/>
</dbReference>
<organism evidence="7">
    <name type="scientific">[Clostridium] nexile</name>
    <dbReference type="NCBI Taxonomy" id="29361"/>
    <lineage>
        <taxon>Bacteria</taxon>
        <taxon>Bacillati</taxon>
        <taxon>Bacillota</taxon>
        <taxon>Clostridia</taxon>
        <taxon>Lachnospirales</taxon>
        <taxon>Lachnospiraceae</taxon>
        <taxon>Tyzzerella</taxon>
    </lineage>
</organism>
<dbReference type="GO" id="GO:0046872">
    <property type="term" value="F:metal ion binding"/>
    <property type="evidence" value="ECO:0007669"/>
    <property type="project" value="UniProtKB-KW"/>
</dbReference>
<keyword evidence="2" id="KW-0677">Repeat</keyword>
<dbReference type="AlphaFoldDB" id="A0A6N2S2S1"/>
<dbReference type="EC" id="3.5.1.-" evidence="7"/>
<gene>
    <name evidence="7" type="primary">pdaC</name>
    <name evidence="7" type="ORF">CNLFYP112_01069</name>
</gene>
<dbReference type="Gene3D" id="2.10.270.10">
    <property type="entry name" value="Cholin Binding"/>
    <property type="match status" value="1"/>
</dbReference>
<dbReference type="SUPFAM" id="SSF88713">
    <property type="entry name" value="Glycoside hydrolase/deacetylase"/>
    <property type="match status" value="1"/>
</dbReference>
<keyword evidence="5" id="KW-0812">Transmembrane</keyword>
<dbReference type="SUPFAM" id="SSF69360">
    <property type="entry name" value="Cell wall binding repeat"/>
    <property type="match status" value="1"/>
</dbReference>
<feature type="transmembrane region" description="Helical" evidence="5">
    <location>
        <begin position="21"/>
        <end position="39"/>
    </location>
</feature>
<evidence type="ECO:0000259" key="6">
    <source>
        <dbReference type="PROSITE" id="PS51677"/>
    </source>
</evidence>
<dbReference type="PROSITE" id="PS51170">
    <property type="entry name" value="CW"/>
    <property type="match status" value="1"/>
</dbReference>